<dbReference type="OrthoDB" id="5107558at2"/>
<proteinExistence type="predicted"/>
<dbReference type="Proteomes" id="UP000219440">
    <property type="component" value="Unassembled WGS sequence"/>
</dbReference>
<gene>
    <name evidence="2" type="ORF">SAMN06296378_2080</name>
</gene>
<name>A0A2C8ZVM5_9MICO</name>
<dbReference type="RefSeq" id="WP_097061156.1">
    <property type="nucleotide sequence ID" value="NZ_BMLC01000003.1"/>
</dbReference>
<keyword evidence="3" id="KW-1185">Reference proteome</keyword>
<evidence type="ECO:0000256" key="1">
    <source>
        <dbReference type="SAM" id="MobiDB-lite"/>
    </source>
</evidence>
<accession>A0A2C8ZVM5</accession>
<protein>
    <submittedName>
        <fullName evidence="2">Uncharacterized protein</fullName>
    </submittedName>
</protein>
<organism evidence="2 3">
    <name type="scientific">Salinibacterium xinjiangense</name>
    <dbReference type="NCBI Taxonomy" id="386302"/>
    <lineage>
        <taxon>Bacteria</taxon>
        <taxon>Bacillati</taxon>
        <taxon>Actinomycetota</taxon>
        <taxon>Actinomycetes</taxon>
        <taxon>Micrococcales</taxon>
        <taxon>Microbacteriaceae</taxon>
        <taxon>Salinibacterium</taxon>
    </lineage>
</organism>
<dbReference type="EMBL" id="OCST01000004">
    <property type="protein sequence ID" value="SOE69873.1"/>
    <property type="molecule type" value="Genomic_DNA"/>
</dbReference>
<evidence type="ECO:0000313" key="2">
    <source>
        <dbReference type="EMBL" id="SOE69873.1"/>
    </source>
</evidence>
<reference evidence="2 3" key="1">
    <citation type="submission" date="2017-09" db="EMBL/GenBank/DDBJ databases">
        <authorList>
            <person name="Ehlers B."/>
            <person name="Leendertz F.H."/>
        </authorList>
    </citation>
    <scope>NUCLEOTIDE SEQUENCE [LARGE SCALE GENOMIC DNA]</scope>
    <source>
        <strain evidence="2 3">CGMCC 1.05381</strain>
    </source>
</reference>
<feature type="region of interest" description="Disordered" evidence="1">
    <location>
        <begin position="147"/>
        <end position="174"/>
    </location>
</feature>
<evidence type="ECO:0000313" key="3">
    <source>
        <dbReference type="Proteomes" id="UP000219440"/>
    </source>
</evidence>
<dbReference type="AlphaFoldDB" id="A0A2C8ZVM5"/>
<sequence>MPKLTALHERYAELQRRTTRLSSEEKLSLLYFAIEEEQQAAIRTASSRPLRAISWIRAVLAVDAFVQENRRIPVRNSRAARMASNSVEQALADWLRYQRRPRTRDLHCEYQRLRLESIEGFDWSPLDSARELKAAEFQAFVDFMGRRPRHRSSDPRERSLAAFSARQTQAHRRE</sequence>